<keyword evidence="1" id="KW-1133">Transmembrane helix</keyword>
<accession>M1MU79</accession>
<gene>
    <name evidence="2" type="ORF">Cspa_c44780</name>
</gene>
<evidence type="ECO:0000256" key="1">
    <source>
        <dbReference type="SAM" id="Phobius"/>
    </source>
</evidence>
<dbReference type="AlphaFoldDB" id="M1MU79"/>
<organism evidence="2 3">
    <name type="scientific">Clostridium saccharoperbutylacetonicum N1-4(HMT)</name>
    <dbReference type="NCBI Taxonomy" id="931276"/>
    <lineage>
        <taxon>Bacteria</taxon>
        <taxon>Bacillati</taxon>
        <taxon>Bacillota</taxon>
        <taxon>Clostridia</taxon>
        <taxon>Eubacteriales</taxon>
        <taxon>Clostridiaceae</taxon>
        <taxon>Clostridium</taxon>
    </lineage>
</organism>
<keyword evidence="3" id="KW-1185">Reference proteome</keyword>
<dbReference type="OrthoDB" id="1907436at2"/>
<dbReference type="Proteomes" id="UP000011728">
    <property type="component" value="Chromosome"/>
</dbReference>
<dbReference type="KEGG" id="csr:Cspa_c44780"/>
<keyword evidence="1" id="KW-0472">Membrane</keyword>
<dbReference type="eggNOG" id="ENOG503259W">
    <property type="taxonomic scope" value="Bacteria"/>
</dbReference>
<dbReference type="HOGENOM" id="CLU_085000_0_0_9"/>
<keyword evidence="1" id="KW-0812">Transmembrane</keyword>
<name>M1MU79_9CLOT</name>
<reference evidence="2 3" key="1">
    <citation type="submission" date="2013-02" db="EMBL/GenBank/DDBJ databases">
        <title>Genome sequence of Clostridium saccharoperbutylacetonicum N1-4(HMT).</title>
        <authorList>
            <person name="Poehlein A."/>
            <person name="Daniel R."/>
        </authorList>
    </citation>
    <scope>NUCLEOTIDE SEQUENCE [LARGE SCALE GENOMIC DNA]</scope>
    <source>
        <strain evidence="3">N1-4(HMT)</strain>
    </source>
</reference>
<evidence type="ECO:0000313" key="2">
    <source>
        <dbReference type="EMBL" id="AGF58231.1"/>
    </source>
</evidence>
<dbReference type="EMBL" id="CP004121">
    <property type="protein sequence ID" value="AGF58231.1"/>
    <property type="molecule type" value="Genomic_DNA"/>
</dbReference>
<proteinExistence type="predicted"/>
<sequence length="285" mass="32386">MKLKKASIIVLLIILCLLVIVGIILYNFIGPGSKDIKASKEFISKLYSINAISNEFSLESIKYERGRVLNNDKKMVSKSIVTQNYGIDLDKNNNVIGFTKKEIPVNTTKISLKDATILADSYIKKIYDGEVILKSINDNMDESTLPYYSFVYTKQKNGYAFYFDEIKVNIDKENGFLDGYSNSTMQKESKEPTINISEEKAKKIALETFEKYNNSGEARNNVELVYANNRMDKKENQIYEVCYVFTTDGKNDKGSYISWKIFVSAENGTILNILKDGAEEEVVTN</sequence>
<feature type="transmembrane region" description="Helical" evidence="1">
    <location>
        <begin position="6"/>
        <end position="29"/>
    </location>
</feature>
<evidence type="ECO:0000313" key="3">
    <source>
        <dbReference type="Proteomes" id="UP000011728"/>
    </source>
</evidence>
<protein>
    <submittedName>
        <fullName evidence="2">Uncharacterized protein</fullName>
    </submittedName>
</protein>
<dbReference type="PATRIC" id="fig|931276.5.peg.4514"/>
<dbReference type="RefSeq" id="WP_015394542.1">
    <property type="nucleotide sequence ID" value="NC_020291.1"/>
</dbReference>